<keyword evidence="8" id="KW-0378">Hydrolase</keyword>
<organism evidence="17 18">
    <name type="scientific">Apis cerana cerana</name>
    <name type="common">Oriental honeybee</name>
    <dbReference type="NCBI Taxonomy" id="94128"/>
    <lineage>
        <taxon>Eukaryota</taxon>
        <taxon>Metazoa</taxon>
        <taxon>Ecdysozoa</taxon>
        <taxon>Arthropoda</taxon>
        <taxon>Hexapoda</taxon>
        <taxon>Insecta</taxon>
        <taxon>Pterygota</taxon>
        <taxon>Neoptera</taxon>
        <taxon>Endopterygota</taxon>
        <taxon>Hymenoptera</taxon>
        <taxon>Apocrita</taxon>
        <taxon>Aculeata</taxon>
        <taxon>Apoidea</taxon>
        <taxon>Anthophila</taxon>
        <taxon>Apidae</taxon>
        <taxon>Apis</taxon>
    </lineage>
</organism>
<keyword evidence="10" id="KW-0067">ATP-binding</keyword>
<dbReference type="InterPro" id="IPR041679">
    <property type="entry name" value="DNA2/NAM7-like_C"/>
</dbReference>
<dbReference type="Gene3D" id="1.10.10.10">
    <property type="entry name" value="Winged helix-like DNA-binding domain superfamily/Winged helix DNA-binding domain"/>
    <property type="match status" value="1"/>
</dbReference>
<evidence type="ECO:0000256" key="13">
    <source>
        <dbReference type="ARBA" id="ARBA00031621"/>
    </source>
</evidence>
<dbReference type="OrthoDB" id="2285229at2759"/>
<dbReference type="Pfam" id="PF01035">
    <property type="entry name" value="DNA_binding_1"/>
    <property type="match status" value="1"/>
</dbReference>
<evidence type="ECO:0000313" key="17">
    <source>
        <dbReference type="EMBL" id="PBC26114.1"/>
    </source>
</evidence>
<dbReference type="InterPro" id="IPR045055">
    <property type="entry name" value="DNA2/NAM7-like"/>
</dbReference>
<dbReference type="InterPro" id="IPR027417">
    <property type="entry name" value="P-loop_NTPase"/>
</dbReference>
<name>A0A2A3E3P8_APICC</name>
<dbReference type="Pfam" id="PF13086">
    <property type="entry name" value="AAA_11"/>
    <property type="match status" value="1"/>
</dbReference>
<dbReference type="STRING" id="94128.A0A2A3E3P8"/>
<evidence type="ECO:0000256" key="5">
    <source>
        <dbReference type="ARBA" id="ARBA00022679"/>
    </source>
</evidence>
<dbReference type="FunFam" id="3.40.50.300:FF:000326">
    <property type="entry name" value="P-loop containing nucleoside triphosphate hydrolase"/>
    <property type="match status" value="1"/>
</dbReference>
<evidence type="ECO:0000256" key="6">
    <source>
        <dbReference type="ARBA" id="ARBA00022741"/>
    </source>
</evidence>
<dbReference type="SUPFAM" id="SSF49879">
    <property type="entry name" value="SMAD/FHA domain"/>
    <property type="match status" value="1"/>
</dbReference>
<dbReference type="PANTHER" id="PTHR10887:SF495">
    <property type="entry name" value="HELICASE SENATAXIN ISOFORM X1-RELATED"/>
    <property type="match status" value="1"/>
</dbReference>
<dbReference type="InterPro" id="IPR036217">
    <property type="entry name" value="MethylDNA_cys_MeTrfase_DNAb"/>
</dbReference>
<dbReference type="InterPro" id="IPR036631">
    <property type="entry name" value="MGMT_N_sf"/>
</dbReference>
<comment type="catalytic activity">
    <reaction evidence="14">
        <text>a 6-O-methyl-2'-deoxyguanosine in DNA + L-cysteinyl-[protein] = S-methyl-L-cysteinyl-[protein] + a 2'-deoxyguanosine in DNA</text>
        <dbReference type="Rhea" id="RHEA:24000"/>
        <dbReference type="Rhea" id="RHEA-COMP:10131"/>
        <dbReference type="Rhea" id="RHEA-COMP:10132"/>
        <dbReference type="Rhea" id="RHEA-COMP:11367"/>
        <dbReference type="Rhea" id="RHEA-COMP:11368"/>
        <dbReference type="ChEBI" id="CHEBI:29950"/>
        <dbReference type="ChEBI" id="CHEBI:82612"/>
        <dbReference type="ChEBI" id="CHEBI:85445"/>
        <dbReference type="ChEBI" id="CHEBI:85448"/>
        <dbReference type="EC" id="2.1.1.63"/>
    </reaction>
</comment>
<feature type="region of interest" description="Disordered" evidence="15">
    <location>
        <begin position="781"/>
        <end position="806"/>
    </location>
</feature>
<evidence type="ECO:0000256" key="15">
    <source>
        <dbReference type="SAM" id="MobiDB-lite"/>
    </source>
</evidence>
<keyword evidence="6" id="KW-0547">Nucleotide-binding</keyword>
<comment type="catalytic activity">
    <reaction evidence="1">
        <text>a 4-O-methyl-thymidine in DNA + L-cysteinyl-[protein] = a thymidine in DNA + S-methyl-L-cysteinyl-[protein]</text>
        <dbReference type="Rhea" id="RHEA:53428"/>
        <dbReference type="Rhea" id="RHEA-COMP:10131"/>
        <dbReference type="Rhea" id="RHEA-COMP:10132"/>
        <dbReference type="Rhea" id="RHEA-COMP:13555"/>
        <dbReference type="Rhea" id="RHEA-COMP:13556"/>
        <dbReference type="ChEBI" id="CHEBI:29950"/>
        <dbReference type="ChEBI" id="CHEBI:82612"/>
        <dbReference type="ChEBI" id="CHEBI:137386"/>
        <dbReference type="ChEBI" id="CHEBI:137387"/>
        <dbReference type="EC" id="2.1.1.63"/>
    </reaction>
</comment>
<dbReference type="CDD" id="cd18808">
    <property type="entry name" value="SF1_C_Upf1"/>
    <property type="match status" value="1"/>
</dbReference>
<dbReference type="GO" id="GO:0032259">
    <property type="term" value="P:methylation"/>
    <property type="evidence" value="ECO:0007669"/>
    <property type="project" value="UniProtKB-KW"/>
</dbReference>
<dbReference type="EMBL" id="KZ288408">
    <property type="protein sequence ID" value="PBC26114.1"/>
    <property type="molecule type" value="Genomic_DNA"/>
</dbReference>
<feature type="domain" description="FHA" evidence="16">
    <location>
        <begin position="29"/>
        <end position="78"/>
    </location>
</feature>
<evidence type="ECO:0000256" key="2">
    <source>
        <dbReference type="ARBA" id="ARBA00008711"/>
    </source>
</evidence>
<dbReference type="Pfam" id="PF13087">
    <property type="entry name" value="AAA_12"/>
    <property type="match status" value="1"/>
</dbReference>
<dbReference type="SUPFAM" id="SSF46767">
    <property type="entry name" value="Methylated DNA-protein cysteine methyltransferase, C-terminal domain"/>
    <property type="match status" value="1"/>
</dbReference>
<evidence type="ECO:0000256" key="12">
    <source>
        <dbReference type="ARBA" id="ARBA00030795"/>
    </source>
</evidence>
<dbReference type="GO" id="GO:0004386">
    <property type="term" value="F:helicase activity"/>
    <property type="evidence" value="ECO:0007669"/>
    <property type="project" value="UniProtKB-KW"/>
</dbReference>
<reference evidence="17 18" key="1">
    <citation type="submission" date="2014-07" db="EMBL/GenBank/DDBJ databases">
        <title>Genomic and transcriptomic analysis on Apis cerana provide comprehensive insights into honey bee biology.</title>
        <authorList>
            <person name="Diao Q."/>
            <person name="Sun L."/>
            <person name="Zheng H."/>
            <person name="Zheng H."/>
            <person name="Xu S."/>
            <person name="Wang S."/>
            <person name="Zeng Z."/>
            <person name="Hu F."/>
            <person name="Su S."/>
            <person name="Wu J."/>
        </authorList>
    </citation>
    <scope>NUCLEOTIDE SEQUENCE [LARGE SCALE GENOMIC DNA]</scope>
    <source>
        <tissue evidence="17">Pupae without intestine</tissue>
    </source>
</reference>
<dbReference type="InterPro" id="IPR014048">
    <property type="entry name" value="MethylDNA_cys_MeTrfase_DNA-bd"/>
</dbReference>
<dbReference type="Gene3D" id="3.30.160.70">
    <property type="entry name" value="Methylated DNA-protein cysteine methyltransferase domain"/>
    <property type="match status" value="1"/>
</dbReference>
<evidence type="ECO:0000256" key="4">
    <source>
        <dbReference type="ARBA" id="ARBA00022603"/>
    </source>
</evidence>
<protein>
    <recommendedName>
        <fullName evidence="3">Methylated-DNA--protein-cysteine methyltransferase</fullName>
    </recommendedName>
    <alternativeName>
        <fullName evidence="12">6-O-methylguanine-DNA methyltransferase</fullName>
    </alternativeName>
    <alternativeName>
        <fullName evidence="13">O-6-methylguanine-DNA-alkyltransferase</fullName>
    </alternativeName>
</protein>
<dbReference type="GO" id="GO:0003908">
    <property type="term" value="F:methylated-DNA-[protein]-cysteine S-methyltransferase activity"/>
    <property type="evidence" value="ECO:0007669"/>
    <property type="project" value="UniProtKB-EC"/>
</dbReference>
<dbReference type="InterPro" id="IPR000253">
    <property type="entry name" value="FHA_dom"/>
</dbReference>
<comment type="similarity">
    <text evidence="2">Belongs to the MGMT family.</text>
</comment>
<dbReference type="GO" id="GO:0016787">
    <property type="term" value="F:hydrolase activity"/>
    <property type="evidence" value="ECO:0007669"/>
    <property type="project" value="UniProtKB-KW"/>
</dbReference>
<evidence type="ECO:0000256" key="8">
    <source>
        <dbReference type="ARBA" id="ARBA00022801"/>
    </source>
</evidence>
<dbReference type="CDD" id="cd00060">
    <property type="entry name" value="FHA"/>
    <property type="match status" value="1"/>
</dbReference>
<dbReference type="CDD" id="cd06445">
    <property type="entry name" value="ATase"/>
    <property type="match status" value="1"/>
</dbReference>
<dbReference type="SMART" id="SM00240">
    <property type="entry name" value="FHA"/>
    <property type="match status" value="1"/>
</dbReference>
<dbReference type="SUPFAM" id="SSF53155">
    <property type="entry name" value="Methylated DNA-protein cysteine methyltransferase domain"/>
    <property type="match status" value="1"/>
</dbReference>
<evidence type="ECO:0000256" key="3">
    <source>
        <dbReference type="ARBA" id="ARBA00015377"/>
    </source>
</evidence>
<evidence type="ECO:0000313" key="18">
    <source>
        <dbReference type="Proteomes" id="UP000242457"/>
    </source>
</evidence>
<keyword evidence="11" id="KW-0234">DNA repair</keyword>
<dbReference type="GO" id="GO:0016604">
    <property type="term" value="C:nuclear body"/>
    <property type="evidence" value="ECO:0007669"/>
    <property type="project" value="TreeGrafter"/>
</dbReference>
<evidence type="ECO:0000256" key="7">
    <source>
        <dbReference type="ARBA" id="ARBA00022763"/>
    </source>
</evidence>
<evidence type="ECO:0000256" key="10">
    <source>
        <dbReference type="ARBA" id="ARBA00022840"/>
    </source>
</evidence>
<dbReference type="InterPro" id="IPR041677">
    <property type="entry name" value="DNA2/NAM7_AAA_11"/>
</dbReference>
<dbReference type="GO" id="GO:0005524">
    <property type="term" value="F:ATP binding"/>
    <property type="evidence" value="ECO:0007669"/>
    <property type="project" value="UniProtKB-KW"/>
</dbReference>
<dbReference type="InterPro" id="IPR036388">
    <property type="entry name" value="WH-like_DNA-bd_sf"/>
</dbReference>
<dbReference type="GO" id="GO:0045893">
    <property type="term" value="P:positive regulation of DNA-templated transcription"/>
    <property type="evidence" value="ECO:0007669"/>
    <property type="project" value="UniProtKB-ARBA"/>
</dbReference>
<proteinExistence type="inferred from homology"/>
<evidence type="ECO:0000259" key="16">
    <source>
        <dbReference type="PROSITE" id="PS50006"/>
    </source>
</evidence>
<dbReference type="Pfam" id="PF00498">
    <property type="entry name" value="FHA"/>
    <property type="match status" value="1"/>
</dbReference>
<keyword evidence="9 17" id="KW-0347">Helicase</keyword>
<feature type="region of interest" description="Disordered" evidence="15">
    <location>
        <begin position="626"/>
        <end position="675"/>
    </location>
</feature>
<dbReference type="GO" id="GO:0005694">
    <property type="term" value="C:chromosome"/>
    <property type="evidence" value="ECO:0007669"/>
    <property type="project" value="UniProtKB-ARBA"/>
</dbReference>
<dbReference type="PANTHER" id="PTHR10887">
    <property type="entry name" value="DNA2/NAM7 HELICASE FAMILY"/>
    <property type="match status" value="1"/>
</dbReference>
<feature type="compositionally biased region" description="Polar residues" evidence="15">
    <location>
        <begin position="787"/>
        <end position="805"/>
    </location>
</feature>
<dbReference type="NCBIfam" id="TIGR00589">
    <property type="entry name" value="ogt"/>
    <property type="match status" value="1"/>
</dbReference>
<accession>A0A2A3E3P8</accession>
<dbReference type="SUPFAM" id="SSF52540">
    <property type="entry name" value="P-loop containing nucleoside triphosphate hydrolases"/>
    <property type="match status" value="1"/>
</dbReference>
<gene>
    <name evidence="17" type="ORF">APICC_01459</name>
</gene>
<dbReference type="GO" id="GO:0006357">
    <property type="term" value="P:regulation of transcription by RNA polymerase II"/>
    <property type="evidence" value="ECO:0007669"/>
    <property type="project" value="UniProtKB-ARBA"/>
</dbReference>
<dbReference type="InterPro" id="IPR008984">
    <property type="entry name" value="SMAD_FHA_dom_sf"/>
</dbReference>
<evidence type="ECO:0000256" key="14">
    <source>
        <dbReference type="ARBA" id="ARBA00049348"/>
    </source>
</evidence>
<keyword evidence="4" id="KW-0489">Methyltransferase</keyword>
<evidence type="ECO:0000256" key="11">
    <source>
        <dbReference type="ARBA" id="ARBA00023204"/>
    </source>
</evidence>
<dbReference type="PROSITE" id="PS00374">
    <property type="entry name" value="MGMT"/>
    <property type="match status" value="1"/>
</dbReference>
<keyword evidence="5" id="KW-0808">Transferase</keyword>
<dbReference type="Proteomes" id="UP000242457">
    <property type="component" value="Unassembled WGS sequence"/>
</dbReference>
<dbReference type="Gene3D" id="3.40.50.300">
    <property type="entry name" value="P-loop containing nucleotide triphosphate hydrolases"/>
    <property type="match status" value="2"/>
</dbReference>
<dbReference type="InterPro" id="IPR001497">
    <property type="entry name" value="MethylDNA_cys_MeTrfase_AS"/>
</dbReference>
<dbReference type="GO" id="GO:0001147">
    <property type="term" value="F:transcription termination site sequence-specific DNA binding"/>
    <property type="evidence" value="ECO:0007669"/>
    <property type="project" value="TreeGrafter"/>
</dbReference>
<dbReference type="Gene3D" id="2.60.200.20">
    <property type="match status" value="1"/>
</dbReference>
<dbReference type="GO" id="GO:0006281">
    <property type="term" value="P:DNA repair"/>
    <property type="evidence" value="ECO:0007669"/>
    <property type="project" value="UniProtKB-KW"/>
</dbReference>
<keyword evidence="7" id="KW-0227">DNA damage</keyword>
<dbReference type="GO" id="GO:0006369">
    <property type="term" value="P:termination of RNA polymerase II transcription"/>
    <property type="evidence" value="ECO:0007669"/>
    <property type="project" value="TreeGrafter"/>
</dbReference>
<dbReference type="PROSITE" id="PS50006">
    <property type="entry name" value="FHA_DOMAIN"/>
    <property type="match status" value="1"/>
</dbReference>
<sequence>MSANDNCQFILERINAPDRIVLDQQDHTYTCGRARDNEIVCLGLTVSRRHCIFFRSKNELYVTDLKSANGLFINGIPQEPFQTTKLHPNDIIGIGCPNVDTDSSMYAYELQTIKPPKVENNHSTTALSETIINIENVCNDKSDVQRKRGQRNSNEDVPNKIFKLESGNCISDKNSLEVVKITDKYTIQNDNDIEIIHISGNDNLLNEKGNCDNFTKNIELDNKLNVKKHIDTNMMESNNINDVKIESFINNKMENINKNEISTASKNKKKLNINTFHEDQNHTENSLFHIKNIHDTVNNIVSKNTIENNKIKIDTNRKENANNKKVNNFLIEVEMSKTVNKTNQHFEQSNENKNLSLSANFVRNKDNVIKLENELQLTDTDENIYSPNTNIPLVSPIKLKQIQQEPKTKFSEDDVVNLSDSEDDIFPCSQLFDIGYGMNTSIKDEIKEEPAEIENVRYSIVDDADLIISLTDSEDEDNNWLHRLSRSQIVNENDEIDIKKEDIKADIDIEEPFRNEFEFIDNRKNIDEQIEAKKSIDKEEENISIQSMKNLNEIVSPKTFVNVKNLNKIISQEILPNKSKNVENYIEKFTLEKQSSKYQNLSPTQKKIENYMDIANRIENIVSSRKKKSIEKKVPQIEPPHLPTRKRNNNKVKQSPQKHEKSTKKKLSANEKKKREEMLKIEQRLYVKEQKNRKMLHKWADCLPPSKQKKINILSKEEKKVLIDNRKMKLKKLAIEEKRLSLENNQEKKRIVSKPKAKITTKTRNDFLVEDTISASRLENVTEKSKASSSQSAVNNTSNSEMTNSVKHKNISKEITKHLQHKLTLNDISNLGKIPKKSNTTKMKINTAEAETALKELSLEKKIEKTNELKNIESKNKSDKESSKLIENKSSVSKSNIKSNFVKTKKRVSFSAVIQNVREYQIDESNVLKKLTGKDAPIPAEKVAVKKPSNTTESNAKLNQFLWRILCWKPVWLEEQQYLNQDPPVIQPEELNVTLTHYRSYEEYYNIISPLLLLEIWHGITKQFQSIDHIYRRPTFMCSIVENSIQTSNVSNNIFLTTLMLEVLATKEDIKKQIHPIYGDLIFFEYVQNHEKSQKSKDFRKVFAYVTNIYTTVLTPVTRFNQDLKNYVKNPHTLLTYTVITKCLDKNILVNRVQRLRAVIYLRSSLRMVQALQFLPKSPLVNLILNPQLEMYKLPVVSELETLVTGDKLNQKQIEAVNRVTKAAVHKDTKLCFIQGPPGTGKSKVIVNIITQILYGNNRYTSNGSSFKMLVCAPSNTAIDEIVLRLLNVRTTIKQQTKMKPFKMVRIGQSEMMHPKVKDISVMELAKRDIRKTNNANNTPSDSIENEKLLLQSKMNALRCELTNSHNLDEAYKQHIRMKLNDMTMKYELLKNRESLNELNIRNKEYMKLQRMTENKFLEYADIITCTLSSCYTSQMESIFGINKKKISVCIVDEATQSCEAETLIPLMLGINILILVGDPNQLPATVLSGQAKKYGLDQSIFSRVQNAFELQPNNPIIMLDTQYRMQHDISSWPNKFFYGGKLKTAIERDDTFPFYPYRILNLNSNQNDDNSNNEEADFVANIIYCMLTSANLDNWESYISCGILTPYNNQKSMILTKIHEKIFSLPENIKKKVKIDVNTVDGFQGQECDIIIMSCVRSQKIGFLSDRQRLCVALTRAKRSLIMCGNFNIFMRYPMWNSLISDAKSRKVFFNVDTNADLDKIKSIYSFKKFMMVRFQTMTPQEYKTNHRNFKIIYGFYPTPFGNCLIGITSTDNAIIYLGFVDKSNEEALAELKSNWPFSELIKNIGNKINEIIEKIFFEQMSTNDSILVLMKGTEFQIKVWQALMFISDGTTVTYEQIAQNIGKPKAVRAVGNAIMKNYIAYLVPCHRVVGKSGSNKYKWGTKRKEDLLIHEQLTMNNINNLASDRLIVKHTMTEEVLSTL</sequence>
<dbReference type="CDD" id="cd18042">
    <property type="entry name" value="DEXXQc_SETX"/>
    <property type="match status" value="1"/>
</dbReference>
<dbReference type="InterPro" id="IPR047187">
    <property type="entry name" value="SF1_C_Upf1"/>
</dbReference>
<keyword evidence="18" id="KW-1185">Reference proteome</keyword>
<evidence type="ECO:0000256" key="1">
    <source>
        <dbReference type="ARBA" id="ARBA00001286"/>
    </source>
</evidence>
<evidence type="ECO:0000256" key="9">
    <source>
        <dbReference type="ARBA" id="ARBA00022806"/>
    </source>
</evidence>